<evidence type="ECO:0000256" key="6">
    <source>
        <dbReference type="SAM" id="SignalP"/>
    </source>
</evidence>
<dbReference type="EMBL" id="OX451740">
    <property type="protein sequence ID" value="CAI8613751.1"/>
    <property type="molecule type" value="Genomic_DNA"/>
</dbReference>
<gene>
    <name evidence="8" type="ORF">VFH_V095600</name>
</gene>
<comment type="catalytic activity">
    <reaction evidence="1">
        <text>Hydrolysis of terminal non-reducing alpha-L-arabinofuranoside residues in alpha-L-arabinosides.</text>
        <dbReference type="EC" id="3.2.1.55"/>
    </reaction>
</comment>
<dbReference type="PANTHER" id="PTHR31776">
    <property type="entry name" value="ALPHA-L-ARABINOFURANOSIDASE 1"/>
    <property type="match status" value="1"/>
</dbReference>
<feature type="signal peptide" evidence="6">
    <location>
        <begin position="1"/>
        <end position="27"/>
    </location>
</feature>
<evidence type="ECO:0000313" key="8">
    <source>
        <dbReference type="EMBL" id="CAI8613751.1"/>
    </source>
</evidence>
<evidence type="ECO:0000259" key="7">
    <source>
        <dbReference type="SMART" id="SM00813"/>
    </source>
</evidence>
<dbReference type="Gene3D" id="2.60.40.1180">
    <property type="entry name" value="Golgi alpha-mannosidase II"/>
    <property type="match status" value="1"/>
</dbReference>
<name>A0AAV1ATV6_VICFA</name>
<keyword evidence="9" id="KW-1185">Reference proteome</keyword>
<evidence type="ECO:0000256" key="3">
    <source>
        <dbReference type="ARBA" id="ARBA00012670"/>
    </source>
</evidence>
<proteinExistence type="inferred from homology"/>
<dbReference type="FunFam" id="3.20.20.80:FF:000025">
    <property type="entry name" value="Alpha-L-arabinofuranosidase 1"/>
    <property type="match status" value="1"/>
</dbReference>
<comment type="similarity">
    <text evidence="2">Belongs to the glycosyl hydrolase 51 family.</text>
</comment>
<dbReference type="Proteomes" id="UP001157006">
    <property type="component" value="Chromosome 5"/>
</dbReference>
<dbReference type="Gene3D" id="3.20.20.80">
    <property type="entry name" value="Glycosidases"/>
    <property type="match status" value="1"/>
</dbReference>
<dbReference type="SUPFAM" id="SSF51445">
    <property type="entry name" value="(Trans)glycosidases"/>
    <property type="match status" value="1"/>
</dbReference>
<evidence type="ECO:0000256" key="2">
    <source>
        <dbReference type="ARBA" id="ARBA00007186"/>
    </source>
</evidence>
<evidence type="ECO:0000256" key="5">
    <source>
        <dbReference type="ARBA" id="ARBA00022801"/>
    </source>
</evidence>
<dbReference type="GO" id="GO:0046373">
    <property type="term" value="P:L-arabinose metabolic process"/>
    <property type="evidence" value="ECO:0007669"/>
    <property type="project" value="InterPro"/>
</dbReference>
<organism evidence="8 9">
    <name type="scientific">Vicia faba</name>
    <name type="common">Broad bean</name>
    <name type="synonym">Faba vulgaris</name>
    <dbReference type="NCBI Taxonomy" id="3906"/>
    <lineage>
        <taxon>Eukaryota</taxon>
        <taxon>Viridiplantae</taxon>
        <taxon>Streptophyta</taxon>
        <taxon>Embryophyta</taxon>
        <taxon>Tracheophyta</taxon>
        <taxon>Spermatophyta</taxon>
        <taxon>Magnoliopsida</taxon>
        <taxon>eudicotyledons</taxon>
        <taxon>Gunneridae</taxon>
        <taxon>Pentapetalae</taxon>
        <taxon>rosids</taxon>
        <taxon>fabids</taxon>
        <taxon>Fabales</taxon>
        <taxon>Fabaceae</taxon>
        <taxon>Papilionoideae</taxon>
        <taxon>50 kb inversion clade</taxon>
        <taxon>NPAAA clade</taxon>
        <taxon>Hologalegina</taxon>
        <taxon>IRL clade</taxon>
        <taxon>Fabeae</taxon>
        <taxon>Vicia</taxon>
    </lineage>
</organism>
<evidence type="ECO:0000256" key="4">
    <source>
        <dbReference type="ARBA" id="ARBA00022729"/>
    </source>
</evidence>
<keyword evidence="5" id="KW-0378">Hydrolase</keyword>
<feature type="domain" description="Alpha-L-arabinofuranosidase C-terminal" evidence="7">
    <location>
        <begin position="454"/>
        <end position="641"/>
    </location>
</feature>
<dbReference type="PANTHER" id="PTHR31776:SF13">
    <property type="entry name" value="NON-REDUCING END ALPHA-L-ARABINOFURANOSIDASE"/>
    <property type="match status" value="1"/>
</dbReference>
<dbReference type="Pfam" id="PF06964">
    <property type="entry name" value="Alpha-L-AF_C"/>
    <property type="match status" value="1"/>
</dbReference>
<dbReference type="SMART" id="SM00813">
    <property type="entry name" value="Alpha-L-AF_C"/>
    <property type="match status" value="1"/>
</dbReference>
<dbReference type="Pfam" id="PF22848">
    <property type="entry name" value="ASD1_dom"/>
    <property type="match status" value="1"/>
</dbReference>
<dbReference type="InterPro" id="IPR051563">
    <property type="entry name" value="Glycosyl_Hydrolase_51"/>
</dbReference>
<evidence type="ECO:0000313" key="9">
    <source>
        <dbReference type="Proteomes" id="UP001157006"/>
    </source>
</evidence>
<dbReference type="InterPro" id="IPR055235">
    <property type="entry name" value="ASD1_cat"/>
</dbReference>
<dbReference type="InterPro" id="IPR017853">
    <property type="entry name" value="GH"/>
</dbReference>
<sequence length="649" mass="71900">MTSSKASCSFLRIYLIIVSCLAFQCNADDQISTLFVNASHGSGRPIPNTLFGIFFEEINHAGTGGLWAELVNNRGFEAGGRQFLSNIDPWTIVGTESSVLVQTELSSCFEHNKVALRIDVLCDKCPSHGVGISNPGFWGMNIVKGKKYKVVFFVRSIGALDMTISFRKAQDGEILASSNVKDSALEVSNWKRMETTLEATASSFNSNLALTTTQKGKIWLDQISAMPVNTFKGHGFRSDLVEMMLQLKPAFLRFPGGCFVEGKTLRNAFRWKDSVGPWEQRPGHFGDVWNYWTDDALGYFEGLQLAEDIGAAPVWVFNNGISHTDEIDTRVIAPFVQEALDGIEFARGKATSTWGSLRASMGHPEPFNLKYVGVGNEDCGKLNYHGNYLAFYNAIRRVYPDIQIISNCDASLKPLDHPADLYDYHTYPFEAQRMFSNARVFDKTPRNGPKAFVSEYALIGEKQAKQGTLLGAVSEAGFLIGLETNSDHVVMASYAPLFVNAHDRMWNPDAIVFDNNQAYGTPSYWVQYMFRESNGAIFLNSQLRNTDLNSVAASAILCHNPQNNSTYLKIKIANIGNNKVKLKISLDGFGSKIGTASTKTVLTSKNALDENSFLDPKKITPQQSQLKSLSNEMNVIIPPVSLTVFDMLR</sequence>
<dbReference type="GO" id="GO:0046556">
    <property type="term" value="F:alpha-L-arabinofuranosidase activity"/>
    <property type="evidence" value="ECO:0007669"/>
    <property type="project" value="UniProtKB-EC"/>
</dbReference>
<dbReference type="EC" id="3.2.1.55" evidence="3"/>
<dbReference type="InterPro" id="IPR013780">
    <property type="entry name" value="Glyco_hydro_b"/>
</dbReference>
<evidence type="ECO:0000256" key="1">
    <source>
        <dbReference type="ARBA" id="ARBA00001462"/>
    </source>
</evidence>
<dbReference type="InterPro" id="IPR010720">
    <property type="entry name" value="Alpha-L-AF_C"/>
</dbReference>
<feature type="chain" id="PRO_5043404427" description="non-reducing end alpha-L-arabinofuranosidase" evidence="6">
    <location>
        <begin position="28"/>
        <end position="649"/>
    </location>
</feature>
<accession>A0AAV1ATV6</accession>
<dbReference type="AlphaFoldDB" id="A0AAV1ATV6"/>
<protein>
    <recommendedName>
        <fullName evidence="3">non-reducing end alpha-L-arabinofuranosidase</fullName>
        <ecNumber evidence="3">3.2.1.55</ecNumber>
    </recommendedName>
</protein>
<reference evidence="8 9" key="1">
    <citation type="submission" date="2023-01" db="EMBL/GenBank/DDBJ databases">
        <authorList>
            <person name="Kreplak J."/>
        </authorList>
    </citation>
    <scope>NUCLEOTIDE SEQUENCE [LARGE SCALE GENOMIC DNA]</scope>
</reference>
<keyword evidence="4 6" id="KW-0732">Signal</keyword>